<accession>A0A5B7HUT0</accession>
<feature type="compositionally biased region" description="Low complexity" evidence="1">
    <location>
        <begin position="18"/>
        <end position="54"/>
    </location>
</feature>
<protein>
    <submittedName>
        <fullName evidence="2">Uncharacterized protein</fullName>
    </submittedName>
</protein>
<dbReference type="EMBL" id="VSRR010044200">
    <property type="protein sequence ID" value="MPC76781.1"/>
    <property type="molecule type" value="Genomic_DNA"/>
</dbReference>
<comment type="caution">
    <text evidence="2">The sequence shown here is derived from an EMBL/GenBank/DDBJ whole genome shotgun (WGS) entry which is preliminary data.</text>
</comment>
<keyword evidence="3" id="KW-1185">Reference proteome</keyword>
<reference evidence="2 3" key="1">
    <citation type="submission" date="2019-05" db="EMBL/GenBank/DDBJ databases">
        <title>Another draft genome of Portunus trituberculatus and its Hox gene families provides insights of decapod evolution.</title>
        <authorList>
            <person name="Jeong J.-H."/>
            <person name="Song I."/>
            <person name="Kim S."/>
            <person name="Choi T."/>
            <person name="Kim D."/>
            <person name="Ryu S."/>
            <person name="Kim W."/>
        </authorList>
    </citation>
    <scope>NUCLEOTIDE SEQUENCE [LARGE SCALE GENOMIC DNA]</scope>
    <source>
        <tissue evidence="2">Muscle</tissue>
    </source>
</reference>
<sequence>MRVKQMQAAPPSNVSYISTTDPLPAPSTTTASLSTCTSSSAKTTSTSTKTSPITSTAPYLSAISHIPSKDEKTDQSNKLTLTKLKRQHPSHVIAAPAP</sequence>
<evidence type="ECO:0000256" key="1">
    <source>
        <dbReference type="SAM" id="MobiDB-lite"/>
    </source>
</evidence>
<name>A0A5B7HUT0_PORTR</name>
<proteinExistence type="predicted"/>
<evidence type="ECO:0000313" key="3">
    <source>
        <dbReference type="Proteomes" id="UP000324222"/>
    </source>
</evidence>
<dbReference type="AlphaFoldDB" id="A0A5B7HUT0"/>
<gene>
    <name evidence="2" type="ORF">E2C01_071213</name>
</gene>
<evidence type="ECO:0000313" key="2">
    <source>
        <dbReference type="EMBL" id="MPC76781.1"/>
    </source>
</evidence>
<dbReference type="Proteomes" id="UP000324222">
    <property type="component" value="Unassembled WGS sequence"/>
</dbReference>
<feature type="region of interest" description="Disordered" evidence="1">
    <location>
        <begin position="1"/>
        <end position="54"/>
    </location>
</feature>
<organism evidence="2 3">
    <name type="scientific">Portunus trituberculatus</name>
    <name type="common">Swimming crab</name>
    <name type="synonym">Neptunus trituberculatus</name>
    <dbReference type="NCBI Taxonomy" id="210409"/>
    <lineage>
        <taxon>Eukaryota</taxon>
        <taxon>Metazoa</taxon>
        <taxon>Ecdysozoa</taxon>
        <taxon>Arthropoda</taxon>
        <taxon>Crustacea</taxon>
        <taxon>Multicrustacea</taxon>
        <taxon>Malacostraca</taxon>
        <taxon>Eumalacostraca</taxon>
        <taxon>Eucarida</taxon>
        <taxon>Decapoda</taxon>
        <taxon>Pleocyemata</taxon>
        <taxon>Brachyura</taxon>
        <taxon>Eubrachyura</taxon>
        <taxon>Portunoidea</taxon>
        <taxon>Portunidae</taxon>
        <taxon>Portuninae</taxon>
        <taxon>Portunus</taxon>
    </lineage>
</organism>